<dbReference type="InterPro" id="IPR013783">
    <property type="entry name" value="Ig-like_fold"/>
</dbReference>
<dbReference type="PROSITE" id="PS50853">
    <property type="entry name" value="FN3"/>
    <property type="match status" value="1"/>
</dbReference>
<gene>
    <name evidence="3" type="ORF">HXN55_01895</name>
</gene>
<dbReference type="SMART" id="SM00060">
    <property type="entry name" value="FN3"/>
    <property type="match status" value="1"/>
</dbReference>
<accession>A0A9D5WTQ8</accession>
<organism evidence="3 4">
    <name type="scientific">Prevotella nigrescens</name>
    <dbReference type="NCBI Taxonomy" id="28133"/>
    <lineage>
        <taxon>Bacteria</taxon>
        <taxon>Pseudomonadati</taxon>
        <taxon>Bacteroidota</taxon>
        <taxon>Bacteroidia</taxon>
        <taxon>Bacteroidales</taxon>
        <taxon>Prevotellaceae</taxon>
        <taxon>Prevotella</taxon>
    </lineage>
</organism>
<dbReference type="InterPro" id="IPR003961">
    <property type="entry name" value="FN3_dom"/>
</dbReference>
<name>A0A9D5WTQ8_9BACT</name>
<dbReference type="Gene3D" id="2.60.40.10">
    <property type="entry name" value="Immunoglobulins"/>
    <property type="match status" value="2"/>
</dbReference>
<dbReference type="Pfam" id="PF07705">
    <property type="entry name" value="CARDB"/>
    <property type="match status" value="1"/>
</dbReference>
<feature type="chain" id="PRO_5039052328" description="Fibronectin type-III domain-containing protein" evidence="1">
    <location>
        <begin position="23"/>
        <end position="1096"/>
    </location>
</feature>
<dbReference type="InterPro" id="IPR011635">
    <property type="entry name" value="CARDB"/>
</dbReference>
<keyword evidence="1" id="KW-0732">Signal</keyword>
<dbReference type="EMBL" id="JABZTM010000011">
    <property type="protein sequence ID" value="MBF1446130.1"/>
    <property type="molecule type" value="Genomic_DNA"/>
</dbReference>
<evidence type="ECO:0000313" key="4">
    <source>
        <dbReference type="Proteomes" id="UP000787419"/>
    </source>
</evidence>
<dbReference type="CDD" id="cd00063">
    <property type="entry name" value="FN3"/>
    <property type="match status" value="1"/>
</dbReference>
<proteinExistence type="predicted"/>
<dbReference type="AlphaFoldDB" id="A0A9D5WTQ8"/>
<reference evidence="3" key="1">
    <citation type="submission" date="2020-04" db="EMBL/GenBank/DDBJ databases">
        <title>Deep metagenomics examines the oral microbiome during advanced dental caries in children, revealing novel taxa and co-occurrences with host molecules.</title>
        <authorList>
            <person name="Baker J.L."/>
            <person name="Morton J.T."/>
            <person name="Dinis M."/>
            <person name="Alvarez R."/>
            <person name="Tran N.C."/>
            <person name="Knight R."/>
            <person name="Edlund A."/>
        </authorList>
    </citation>
    <scope>NUCLEOTIDE SEQUENCE</scope>
    <source>
        <strain evidence="3">JCVI_32_bin.50</strain>
    </source>
</reference>
<protein>
    <recommendedName>
        <fullName evidence="2">Fibronectin type-III domain-containing protein</fullName>
    </recommendedName>
</protein>
<evidence type="ECO:0000313" key="3">
    <source>
        <dbReference type="EMBL" id="MBF1446130.1"/>
    </source>
</evidence>
<feature type="signal peptide" evidence="1">
    <location>
        <begin position="1"/>
        <end position="22"/>
    </location>
</feature>
<evidence type="ECO:0000259" key="2">
    <source>
        <dbReference type="PROSITE" id="PS50853"/>
    </source>
</evidence>
<dbReference type="InterPro" id="IPR036116">
    <property type="entry name" value="FN3_sf"/>
</dbReference>
<dbReference type="SUPFAM" id="SSF49265">
    <property type="entry name" value="Fibronectin type III"/>
    <property type="match status" value="1"/>
</dbReference>
<feature type="domain" description="Fibronectin type-III" evidence="2">
    <location>
        <begin position="461"/>
        <end position="557"/>
    </location>
</feature>
<sequence length="1096" mass="122797">MKQLSYLTGFLFASLAAIPASGQTTTNSFPKLWEKPTKTIMMAPPRRTPQAIDDKAKGITMYAGQLVSQNKKRGWIKFRTGKASEYTTLKNFTPEDDQHQAHGPYCSAFDGKDCYTIFCQSYTYGVMPLYFAKLNVATGDTTTIYKFNNTEKQRWYTGYDVYALSYNQATQEIYGLGKDYVTKIIDGEEKIVSAFSALYTIDKTTGEFNKVKDFDRVYYNLSFDYDGNCYMLRPKGKSENEEVVVGTELVKFDKDFNELTKVECKSKWGEAYIQKYFGTMSFDFTTGNLWWIPVGSYGATSLYTIDTATGTYQDKSWFNVGNSFVGLTIPYMVADKRTAPAQVSSIDARADVNGAMVDTIKWVNPTKAWNGSDLTELKEVLVYRKKPNVTTTELTPTKTLLSTENADLIATIDATNKVGQPMQYIDKKPHTGINTYYVVASRVAGEKGVPDSIRCYMGVDVPGAVQNIKIQKKGTGIALSWEAPTKGLNNGYIKESELTYTLTRMPDNVVVAKDLTATSYEDKTLGEQQKYSYKIMAKSNAGEGEVAESEGIMAGSALKTPIKLNFATQDDANRWFCPTNQSIFFYYCGGYDEDSKCLIGYSNYQEAQGFVTSPPLKLEGGKTYRITTDFYAHQKETPFDLKLTMGTNGEDLKDATVIREVKDCSYKNMYTREKLEDMFTAPADGTYYFGMSIATHSQYNSFRLFGLNVDYVAENDLKAFTINGIQEAVVGYDNKCTVKIRNVGSKTQSKYSIKIYCDDEGTKTLVGETTTVPTLEAGKIADVPVTFNPTKDGMFDFYAVVELEGDQEHSNDKTAVTRIKVNPAGTTPWTNIVTSGKDESEDTHGPCMNSDTYERTQSVYLASEIKADKDGNIKRLGYIYNANDNLTDRTDPFHVKIYLAHTDKESFTSRTQWLPNNELTLVYDGTFTLEPGRNNILAFDLNTPFKYDKTKNLIVVFEKEDAVPSNLMFCAVYKVFNANTSNIYRMLEYAEASPFEVTKSHAYNSAPILYLGFDVANNISNAHVANKTFFYDTNTDMITFDKNVKVANFYSVDGKIVKTVKAMGIGRTKVNLPTGLYIVRTIDKNGVVTSVKLNVK</sequence>
<dbReference type="Proteomes" id="UP000787419">
    <property type="component" value="Unassembled WGS sequence"/>
</dbReference>
<evidence type="ECO:0000256" key="1">
    <source>
        <dbReference type="SAM" id="SignalP"/>
    </source>
</evidence>
<comment type="caution">
    <text evidence="3">The sequence shown here is derived from an EMBL/GenBank/DDBJ whole genome shotgun (WGS) entry which is preliminary data.</text>
</comment>